<dbReference type="OrthoDB" id="230112at2"/>
<dbReference type="RefSeq" id="WP_145060852.1">
    <property type="nucleotide sequence ID" value="NZ_CP036263.1"/>
</dbReference>
<organism evidence="4 5">
    <name type="scientific">Adhaeretor mobilis</name>
    <dbReference type="NCBI Taxonomy" id="1930276"/>
    <lineage>
        <taxon>Bacteria</taxon>
        <taxon>Pseudomonadati</taxon>
        <taxon>Planctomycetota</taxon>
        <taxon>Planctomycetia</taxon>
        <taxon>Pirellulales</taxon>
        <taxon>Lacipirellulaceae</taxon>
        <taxon>Adhaeretor</taxon>
    </lineage>
</organism>
<feature type="region of interest" description="Disordered" evidence="2">
    <location>
        <begin position="439"/>
        <end position="475"/>
    </location>
</feature>
<keyword evidence="5" id="KW-1185">Reference proteome</keyword>
<sequence length="475" mass="53199">MAAKENQGLQAIIIVLTLLVLGLLVSVFLVNNAKKTARAQADDLQTRNTESQRAQSQLQEEANNYKTWMGFSPEDSIDTLREPYTADMARYGENFAEEERNYRRILEQIENDYNKMASDESNAKDQVKDLKQQLRAVQAAANAQIEEYVKQLEEAKSDAASERVKFAEQDNQIKKEKEEIAAQLAAQRTEHDQQIASLRSQISELDGKIAKLDRANDRLLAERQSPDPFAEPADGKITWVNQRYSKAWINLGTADGLRPQVTFSVYSPNEADASKAVKKGSIEVLRVMEPHLAEVRITDDSNQDPVMPGDQIYSQVWNRGRQLGFAFTGFIDIDGDNKNDSALLKRIIQASNGEVDAAPAPYGNESGDIVDGEMDVATRYLILGDRSREGNQAESEHLSKAWDQMNEDADSLGVETIALDEFITLMGWRSDNRAVTLGPTARPDAFPAKPHTQELPRKRTQPTGTFRKRLPPTPF</sequence>
<keyword evidence="1" id="KW-0175">Coiled coil</keyword>
<protein>
    <submittedName>
        <fullName evidence="4">Uncharacterized protein</fullName>
    </submittedName>
</protein>
<dbReference type="Proteomes" id="UP000319852">
    <property type="component" value="Chromosome"/>
</dbReference>
<feature type="coiled-coil region" evidence="1">
    <location>
        <begin position="106"/>
        <end position="222"/>
    </location>
</feature>
<feature type="compositionally biased region" description="Basic residues" evidence="2">
    <location>
        <begin position="466"/>
        <end position="475"/>
    </location>
</feature>
<keyword evidence="3" id="KW-0472">Membrane</keyword>
<dbReference type="KEGG" id="amob:HG15A2_30010"/>
<keyword evidence="3" id="KW-1133">Transmembrane helix</keyword>
<gene>
    <name evidence="4" type="ORF">HG15A2_30010</name>
</gene>
<dbReference type="EMBL" id="CP036263">
    <property type="protein sequence ID" value="QDS99674.1"/>
    <property type="molecule type" value="Genomic_DNA"/>
</dbReference>
<evidence type="ECO:0000256" key="1">
    <source>
        <dbReference type="SAM" id="Coils"/>
    </source>
</evidence>
<dbReference type="AlphaFoldDB" id="A0A517MXR7"/>
<name>A0A517MXR7_9BACT</name>
<accession>A0A517MXR7</accession>
<evidence type="ECO:0000256" key="2">
    <source>
        <dbReference type="SAM" id="MobiDB-lite"/>
    </source>
</evidence>
<feature type="coiled-coil region" evidence="1">
    <location>
        <begin position="34"/>
        <end position="61"/>
    </location>
</feature>
<evidence type="ECO:0000256" key="3">
    <source>
        <dbReference type="SAM" id="Phobius"/>
    </source>
</evidence>
<keyword evidence="3" id="KW-0812">Transmembrane</keyword>
<reference evidence="4 5" key="1">
    <citation type="submission" date="2019-02" db="EMBL/GenBank/DDBJ databases">
        <title>Deep-cultivation of Planctomycetes and their phenomic and genomic characterization uncovers novel biology.</title>
        <authorList>
            <person name="Wiegand S."/>
            <person name="Jogler M."/>
            <person name="Boedeker C."/>
            <person name="Pinto D."/>
            <person name="Vollmers J."/>
            <person name="Rivas-Marin E."/>
            <person name="Kohn T."/>
            <person name="Peeters S.H."/>
            <person name="Heuer A."/>
            <person name="Rast P."/>
            <person name="Oberbeckmann S."/>
            <person name="Bunk B."/>
            <person name="Jeske O."/>
            <person name="Meyerdierks A."/>
            <person name="Storesund J.E."/>
            <person name="Kallscheuer N."/>
            <person name="Luecker S."/>
            <person name="Lage O.M."/>
            <person name="Pohl T."/>
            <person name="Merkel B.J."/>
            <person name="Hornburger P."/>
            <person name="Mueller R.-W."/>
            <person name="Bruemmer F."/>
            <person name="Labrenz M."/>
            <person name="Spormann A.M."/>
            <person name="Op den Camp H."/>
            <person name="Overmann J."/>
            <person name="Amann R."/>
            <person name="Jetten M.S.M."/>
            <person name="Mascher T."/>
            <person name="Medema M.H."/>
            <person name="Devos D.P."/>
            <person name="Kaster A.-K."/>
            <person name="Ovreas L."/>
            <person name="Rohde M."/>
            <person name="Galperin M.Y."/>
            <person name="Jogler C."/>
        </authorList>
    </citation>
    <scope>NUCLEOTIDE SEQUENCE [LARGE SCALE GENOMIC DNA]</scope>
    <source>
        <strain evidence="4 5">HG15A2</strain>
    </source>
</reference>
<evidence type="ECO:0000313" key="4">
    <source>
        <dbReference type="EMBL" id="QDS99674.1"/>
    </source>
</evidence>
<proteinExistence type="predicted"/>
<evidence type="ECO:0000313" key="5">
    <source>
        <dbReference type="Proteomes" id="UP000319852"/>
    </source>
</evidence>
<feature type="transmembrane region" description="Helical" evidence="3">
    <location>
        <begin position="12"/>
        <end position="30"/>
    </location>
</feature>